<name>A0AAD6LI85_9ROSI</name>
<reference evidence="2" key="1">
    <citation type="journal article" date="2023" name="Mol. Ecol. Resour.">
        <title>Chromosome-level genome assembly of a triploid poplar Populus alba 'Berolinensis'.</title>
        <authorList>
            <person name="Chen S."/>
            <person name="Yu Y."/>
            <person name="Wang X."/>
            <person name="Wang S."/>
            <person name="Zhang T."/>
            <person name="Zhou Y."/>
            <person name="He R."/>
            <person name="Meng N."/>
            <person name="Wang Y."/>
            <person name="Liu W."/>
            <person name="Liu Z."/>
            <person name="Liu J."/>
            <person name="Guo Q."/>
            <person name="Huang H."/>
            <person name="Sederoff R.R."/>
            <person name="Wang G."/>
            <person name="Qu G."/>
            <person name="Chen S."/>
        </authorList>
    </citation>
    <scope>NUCLEOTIDE SEQUENCE</scope>
    <source>
        <strain evidence="2">SC-2020</strain>
    </source>
</reference>
<dbReference type="EMBL" id="JAQIZT010000017">
    <property type="protein sequence ID" value="KAJ6960989.1"/>
    <property type="molecule type" value="Genomic_DNA"/>
</dbReference>
<feature type="region of interest" description="Disordered" evidence="1">
    <location>
        <begin position="1"/>
        <end position="54"/>
    </location>
</feature>
<organism evidence="2 3">
    <name type="scientific">Populus alba x Populus x berolinensis</name>
    <dbReference type="NCBI Taxonomy" id="444605"/>
    <lineage>
        <taxon>Eukaryota</taxon>
        <taxon>Viridiplantae</taxon>
        <taxon>Streptophyta</taxon>
        <taxon>Embryophyta</taxon>
        <taxon>Tracheophyta</taxon>
        <taxon>Spermatophyta</taxon>
        <taxon>Magnoliopsida</taxon>
        <taxon>eudicotyledons</taxon>
        <taxon>Gunneridae</taxon>
        <taxon>Pentapetalae</taxon>
        <taxon>rosids</taxon>
        <taxon>fabids</taxon>
        <taxon>Malpighiales</taxon>
        <taxon>Salicaceae</taxon>
        <taxon>Saliceae</taxon>
        <taxon>Populus</taxon>
    </lineage>
</organism>
<accession>A0AAD6LI85</accession>
<evidence type="ECO:0000313" key="2">
    <source>
        <dbReference type="EMBL" id="KAJ6960989.1"/>
    </source>
</evidence>
<evidence type="ECO:0000313" key="3">
    <source>
        <dbReference type="Proteomes" id="UP001164929"/>
    </source>
</evidence>
<feature type="compositionally biased region" description="Pro residues" evidence="1">
    <location>
        <begin position="8"/>
        <end position="17"/>
    </location>
</feature>
<dbReference type="AlphaFoldDB" id="A0AAD6LI85"/>
<feature type="compositionally biased region" description="Polar residues" evidence="1">
    <location>
        <begin position="27"/>
        <end position="46"/>
    </location>
</feature>
<sequence>MKCRIGRPPHPPPPPPSLHRHHHGPSTTHNNLNYPATTPNTPSNVASYDGHIIPKPPQPNPFLIQVVTPASSPSPLVTSSRTATNTPPTVLTLSSLNLSLIEQLCKITVQSLIKYQLPHHNLDSLHFTCLR</sequence>
<protein>
    <submittedName>
        <fullName evidence="2">Uncharacterized protein</fullName>
    </submittedName>
</protein>
<keyword evidence="3" id="KW-1185">Reference proteome</keyword>
<gene>
    <name evidence="2" type="ORF">NC653_038864</name>
</gene>
<dbReference type="Proteomes" id="UP001164929">
    <property type="component" value="Chromosome 17"/>
</dbReference>
<evidence type="ECO:0000256" key="1">
    <source>
        <dbReference type="SAM" id="MobiDB-lite"/>
    </source>
</evidence>
<comment type="caution">
    <text evidence="2">The sequence shown here is derived from an EMBL/GenBank/DDBJ whole genome shotgun (WGS) entry which is preliminary data.</text>
</comment>
<proteinExistence type="predicted"/>